<keyword evidence="2" id="KW-1185">Reference proteome</keyword>
<dbReference type="PIRSF" id="PIRSF016907">
    <property type="entry name" value="Kin_ATP-NAD"/>
    <property type="match status" value="1"/>
</dbReference>
<keyword evidence="1" id="KW-0418">Kinase</keyword>
<dbReference type="GO" id="GO:0006741">
    <property type="term" value="P:NADP+ biosynthetic process"/>
    <property type="evidence" value="ECO:0007669"/>
    <property type="project" value="InterPro"/>
</dbReference>
<reference evidence="1 2" key="1">
    <citation type="submission" date="2019-02" db="EMBL/GenBank/DDBJ databases">
        <authorList>
            <person name="Li S.-H."/>
        </authorList>
    </citation>
    <scope>NUCLEOTIDE SEQUENCE [LARGE SCALE GENOMIC DNA]</scope>
    <source>
        <strain evidence="1 2">IMCC14385</strain>
    </source>
</reference>
<dbReference type="OrthoDB" id="5511344at2"/>
<sequence>MGGLVRIGLLINPLAGLGGSRAMKGSDGDALRALASTMSTAEVQRSQDRAMRALQVIAKLPRLTVSTWGGAMGETVCRQLEITAEVLGEPAEAPSSAVDTRLAAAALRDAEVDVLVFAGGDGTARDIYDVVGESLPVLGIPAGVKMHSGVFAVSPEATGELLLHLGKGGLVGLRNQEVRDIDEEAFRHDVVRSRFYGEMQVPGEGRFLQQTKVGGRESQELVAAEIAAWMAEELAPDVTYLIGPGSTTAAIMAELGLDNTLLGVDAVRNNALLGSDLSEQGILELLACESEPARIVVTAIGGQGHIIGRGNQQFTPAVIRRVGVENVIVVAAKSKITALQGRPLLVDSNDPILDKALCGYREVITGYDDRILYLVATYEEGPKQ</sequence>
<dbReference type="GO" id="GO:0003951">
    <property type="term" value="F:NAD+ kinase activity"/>
    <property type="evidence" value="ECO:0007669"/>
    <property type="project" value="InterPro"/>
</dbReference>
<dbReference type="Proteomes" id="UP000326287">
    <property type="component" value="Chromosome"/>
</dbReference>
<gene>
    <name evidence="1" type="ORF">EY643_10410</name>
</gene>
<evidence type="ECO:0000313" key="2">
    <source>
        <dbReference type="Proteomes" id="UP000326287"/>
    </source>
</evidence>
<dbReference type="AlphaFoldDB" id="A0A5P9NJN0"/>
<dbReference type="Pfam" id="PF01513">
    <property type="entry name" value="NAD_kinase"/>
    <property type="match status" value="1"/>
</dbReference>
<accession>A0A5P9NJN0</accession>
<dbReference type="GO" id="GO:0051287">
    <property type="term" value="F:NAD binding"/>
    <property type="evidence" value="ECO:0007669"/>
    <property type="project" value="UniProtKB-ARBA"/>
</dbReference>
<dbReference type="EMBL" id="CP036422">
    <property type="protein sequence ID" value="QFU76041.1"/>
    <property type="molecule type" value="Genomic_DNA"/>
</dbReference>
<dbReference type="GO" id="GO:0005524">
    <property type="term" value="F:ATP binding"/>
    <property type="evidence" value="ECO:0007669"/>
    <property type="project" value="UniProtKB-ARBA"/>
</dbReference>
<dbReference type="PANTHER" id="PTHR40697">
    <property type="entry name" value="ACETOIN CATABOLISM PROTEIN X"/>
    <property type="match status" value="1"/>
</dbReference>
<dbReference type="InterPro" id="IPR002504">
    <property type="entry name" value="NADK"/>
</dbReference>
<name>A0A5P9NJN0_9GAMM</name>
<dbReference type="Pfam" id="PF20143">
    <property type="entry name" value="NAD_kinase_C"/>
    <property type="match status" value="1"/>
</dbReference>
<dbReference type="PANTHER" id="PTHR40697:SF2">
    <property type="entry name" value="ATP-NAD KINASE-RELATED"/>
    <property type="match status" value="1"/>
</dbReference>
<evidence type="ECO:0000313" key="1">
    <source>
        <dbReference type="EMBL" id="QFU76041.1"/>
    </source>
</evidence>
<dbReference type="InterPro" id="IPR016064">
    <property type="entry name" value="NAD/diacylglycerol_kinase_sf"/>
</dbReference>
<dbReference type="KEGG" id="halc:EY643_10410"/>
<dbReference type="InterPro" id="IPR039065">
    <property type="entry name" value="AcoX-like"/>
</dbReference>
<organism evidence="1 2">
    <name type="scientific">Halioglobus maricola</name>
    <dbReference type="NCBI Taxonomy" id="2601894"/>
    <lineage>
        <taxon>Bacteria</taxon>
        <taxon>Pseudomonadati</taxon>
        <taxon>Pseudomonadota</taxon>
        <taxon>Gammaproteobacteria</taxon>
        <taxon>Cellvibrionales</taxon>
        <taxon>Halieaceae</taxon>
        <taxon>Halioglobus</taxon>
    </lineage>
</organism>
<dbReference type="InterPro" id="IPR011386">
    <property type="entry name" value="Put_ATP-NAD_kin"/>
</dbReference>
<proteinExistence type="predicted"/>
<protein>
    <submittedName>
        <fullName evidence="1">ATP-NAD kinase</fullName>
    </submittedName>
</protein>
<dbReference type="SUPFAM" id="SSF111331">
    <property type="entry name" value="NAD kinase/diacylglycerol kinase-like"/>
    <property type="match status" value="1"/>
</dbReference>
<keyword evidence="1" id="KW-0808">Transferase</keyword>